<protein>
    <recommendedName>
        <fullName evidence="4">Lipoprotein</fullName>
    </recommendedName>
</protein>
<feature type="region of interest" description="Disordered" evidence="1">
    <location>
        <begin position="37"/>
        <end position="68"/>
    </location>
</feature>
<organism evidence="2 3">
    <name type="scientific">Chryseobacterium kwangjuense</name>
    <dbReference type="NCBI Taxonomy" id="267125"/>
    <lineage>
        <taxon>Bacteria</taxon>
        <taxon>Pseudomonadati</taxon>
        <taxon>Bacteroidota</taxon>
        <taxon>Flavobacteriia</taxon>
        <taxon>Flavobacteriales</taxon>
        <taxon>Weeksellaceae</taxon>
        <taxon>Chryseobacterium group</taxon>
        <taxon>Chryseobacterium</taxon>
    </lineage>
</organism>
<dbReference type="Proteomes" id="UP000070513">
    <property type="component" value="Unassembled WGS sequence"/>
</dbReference>
<accession>A0A135WH87</accession>
<reference evidence="2 3" key="2">
    <citation type="journal article" date="2016" name="Genome Announc.">
        <title>Draft Genome Sequence of a Biocontrol Rhizobacterium, Chryseobacterium kwangjuense Strain KJ1R5, Isolated from Pepper (Capsicum annuum).</title>
        <authorList>
            <person name="Jeong J.J."/>
            <person name="Park H."/>
            <person name="Park B.H."/>
            <person name="Mannaa M."/>
            <person name="Sang M.K."/>
            <person name="Choi I.G."/>
            <person name="Kim K.D."/>
        </authorList>
    </citation>
    <scope>NUCLEOTIDE SEQUENCE [LARGE SCALE GENOMIC DNA]</scope>
    <source>
        <strain evidence="2 3">KJ1R5</strain>
    </source>
</reference>
<gene>
    <name evidence="2" type="ORF">AU378_00430</name>
</gene>
<evidence type="ECO:0000313" key="3">
    <source>
        <dbReference type="Proteomes" id="UP000070513"/>
    </source>
</evidence>
<evidence type="ECO:0008006" key="4">
    <source>
        <dbReference type="Google" id="ProtNLM"/>
    </source>
</evidence>
<comment type="caution">
    <text evidence="2">The sequence shown here is derived from an EMBL/GenBank/DDBJ whole genome shotgun (WGS) entry which is preliminary data.</text>
</comment>
<dbReference type="EMBL" id="LPUR01000001">
    <property type="protein sequence ID" value="KXH84264.1"/>
    <property type="molecule type" value="Genomic_DNA"/>
</dbReference>
<reference evidence="3" key="1">
    <citation type="submission" date="2015-12" db="EMBL/GenBank/DDBJ databases">
        <title>Genome sequence of a biocontrol rhizobacterium Chryseobacterium kwangjuense strain KJ1R5 isolated from pepper (Capsicum annuum L.).</title>
        <authorList>
            <person name="Jeong J.-J."/>
            <person name="Park H."/>
            <person name="Mannaa M."/>
            <person name="Sang M.K."/>
            <person name="Choi I.-G."/>
            <person name="Kim K.D."/>
        </authorList>
    </citation>
    <scope>NUCLEOTIDE SEQUENCE [LARGE SCALE GENOMIC DNA]</scope>
    <source>
        <strain evidence="3">KJ1R5</strain>
    </source>
</reference>
<feature type="compositionally biased region" description="Polar residues" evidence="1">
    <location>
        <begin position="45"/>
        <end position="68"/>
    </location>
</feature>
<evidence type="ECO:0000313" key="2">
    <source>
        <dbReference type="EMBL" id="KXH84264.1"/>
    </source>
</evidence>
<proteinExistence type="predicted"/>
<dbReference type="PROSITE" id="PS51257">
    <property type="entry name" value="PROKAR_LIPOPROTEIN"/>
    <property type="match status" value="1"/>
</dbReference>
<evidence type="ECO:0000256" key="1">
    <source>
        <dbReference type="SAM" id="MobiDB-lite"/>
    </source>
</evidence>
<name>A0A135WH87_9FLAO</name>
<sequence>MDKNQTTKTIEIMKTAAFILGILSAFTFTSCKCEIEEDEPKNKYKNSAQSKSGGTGQPGSESDTLQIR</sequence>
<dbReference type="AlphaFoldDB" id="A0A135WH87"/>